<proteinExistence type="inferred from homology"/>
<sequence length="278" mass="31811">MLLKCTLQVVRRSRHYLPHVARLCLVSTFIEDGFRLLTQWSEQVEFIRHVWSTGSFIAGLFILINILMQFAGSAFVMVRYKVKVGCGILLATVVIQTIGYNIWTRIFLMRNLSLVGSLLLLIAEAGQQSRSLLAGLPSVGDENRSRQYLQLGGRLLVVLMFLTLVHWGGSFFYLIQVALCLQFPCHFCYSVTLSILNLILILLVAIGYKTKLCALILVSWLTCMNFYYNDFWSNYNDEIMWDFLKYDFFQTWSVIGGLMLIVAHGPGGVSVDDYKKEW</sequence>
<evidence type="ECO:0000256" key="6">
    <source>
        <dbReference type="SAM" id="Phobius"/>
    </source>
</evidence>
<feature type="transmembrane region" description="Helical" evidence="6">
    <location>
        <begin position="80"/>
        <end position="100"/>
    </location>
</feature>
<gene>
    <name evidence="7" type="ORF">MCOS_LOCUS767</name>
</gene>
<feature type="transmembrane region" description="Helical" evidence="6">
    <location>
        <begin position="50"/>
        <end position="68"/>
    </location>
</feature>
<dbReference type="AlphaFoldDB" id="A0A0R3U2Q2"/>
<dbReference type="Proteomes" id="UP000267029">
    <property type="component" value="Unassembled WGS sequence"/>
</dbReference>
<evidence type="ECO:0008006" key="9">
    <source>
        <dbReference type="Google" id="ProtNLM"/>
    </source>
</evidence>
<dbReference type="Pfam" id="PF02077">
    <property type="entry name" value="SURF4"/>
    <property type="match status" value="1"/>
</dbReference>
<evidence type="ECO:0000256" key="5">
    <source>
        <dbReference type="ARBA" id="ARBA00023136"/>
    </source>
</evidence>
<keyword evidence="8" id="KW-1185">Reference proteome</keyword>
<evidence type="ECO:0000313" key="7">
    <source>
        <dbReference type="EMBL" id="VDD74764.1"/>
    </source>
</evidence>
<name>A0A0R3U2Q2_MESCO</name>
<evidence type="ECO:0000256" key="3">
    <source>
        <dbReference type="ARBA" id="ARBA00022692"/>
    </source>
</evidence>
<feature type="transmembrane region" description="Helical" evidence="6">
    <location>
        <begin position="155"/>
        <end position="175"/>
    </location>
</feature>
<comment type="subcellular location">
    <subcellularLocation>
        <location evidence="1">Membrane</location>
        <topology evidence="1">Multi-pass membrane protein</topology>
    </subcellularLocation>
</comment>
<dbReference type="EMBL" id="UXSR01000073">
    <property type="protein sequence ID" value="VDD74764.1"/>
    <property type="molecule type" value="Genomic_DNA"/>
</dbReference>
<evidence type="ECO:0000256" key="2">
    <source>
        <dbReference type="ARBA" id="ARBA00006945"/>
    </source>
</evidence>
<reference evidence="7 8" key="1">
    <citation type="submission" date="2018-10" db="EMBL/GenBank/DDBJ databases">
        <authorList>
            <consortium name="Pathogen Informatics"/>
        </authorList>
    </citation>
    <scope>NUCLEOTIDE SEQUENCE [LARGE SCALE GENOMIC DNA]</scope>
</reference>
<feature type="transmembrane region" description="Helical" evidence="6">
    <location>
        <begin position="181"/>
        <end position="205"/>
    </location>
</feature>
<dbReference type="OrthoDB" id="7859621at2759"/>
<feature type="transmembrane region" description="Helical" evidence="6">
    <location>
        <begin position="248"/>
        <end position="269"/>
    </location>
</feature>
<evidence type="ECO:0000256" key="1">
    <source>
        <dbReference type="ARBA" id="ARBA00004141"/>
    </source>
</evidence>
<evidence type="ECO:0000313" key="8">
    <source>
        <dbReference type="Proteomes" id="UP000267029"/>
    </source>
</evidence>
<accession>A0A0R3U2Q2</accession>
<dbReference type="STRING" id="53468.A0A0R3U2Q2"/>
<dbReference type="GO" id="GO:0016020">
    <property type="term" value="C:membrane"/>
    <property type="evidence" value="ECO:0007669"/>
    <property type="project" value="UniProtKB-SubCell"/>
</dbReference>
<dbReference type="InterPro" id="IPR002995">
    <property type="entry name" value="Surf4"/>
</dbReference>
<keyword evidence="4 6" id="KW-1133">Transmembrane helix</keyword>
<protein>
    <recommendedName>
        <fullName evidence="9">Surfeit locus protein 4</fullName>
    </recommendedName>
</protein>
<keyword evidence="5 6" id="KW-0472">Membrane</keyword>
<keyword evidence="3 6" id="KW-0812">Transmembrane</keyword>
<comment type="similarity">
    <text evidence="2">Belongs to the SURF4 family.</text>
</comment>
<feature type="transmembrane region" description="Helical" evidence="6">
    <location>
        <begin position="212"/>
        <end position="228"/>
    </location>
</feature>
<organism evidence="7 8">
    <name type="scientific">Mesocestoides corti</name>
    <name type="common">Flatworm</name>
    <dbReference type="NCBI Taxonomy" id="53468"/>
    <lineage>
        <taxon>Eukaryota</taxon>
        <taxon>Metazoa</taxon>
        <taxon>Spiralia</taxon>
        <taxon>Lophotrochozoa</taxon>
        <taxon>Platyhelminthes</taxon>
        <taxon>Cestoda</taxon>
        <taxon>Eucestoda</taxon>
        <taxon>Cyclophyllidea</taxon>
        <taxon>Mesocestoididae</taxon>
        <taxon>Mesocestoides</taxon>
    </lineage>
</organism>
<evidence type="ECO:0000256" key="4">
    <source>
        <dbReference type="ARBA" id="ARBA00022989"/>
    </source>
</evidence>